<dbReference type="GO" id="GO:0022857">
    <property type="term" value="F:transmembrane transporter activity"/>
    <property type="evidence" value="ECO:0007669"/>
    <property type="project" value="InterPro"/>
</dbReference>
<evidence type="ECO:0000256" key="4">
    <source>
        <dbReference type="SAM" id="Phobius"/>
    </source>
</evidence>
<comment type="caution">
    <text evidence="5">The sequence shown here is derived from an EMBL/GenBank/DDBJ whole genome shotgun (WGS) entry which is preliminary data.</text>
</comment>
<feature type="transmembrane region" description="Helical" evidence="4">
    <location>
        <begin position="398"/>
        <end position="422"/>
    </location>
</feature>
<evidence type="ECO:0000313" key="5">
    <source>
        <dbReference type="EMBL" id="KAJ7347874.1"/>
    </source>
</evidence>
<dbReference type="PANTHER" id="PTHR11360">
    <property type="entry name" value="MONOCARBOXYLATE TRANSPORTER"/>
    <property type="match status" value="1"/>
</dbReference>
<feature type="transmembrane region" description="Helical" evidence="4">
    <location>
        <begin position="205"/>
        <end position="223"/>
    </location>
</feature>
<dbReference type="EMBL" id="JARIHO010000018">
    <property type="protein sequence ID" value="KAJ7347874.1"/>
    <property type="molecule type" value="Genomic_DNA"/>
</dbReference>
<dbReference type="Gene3D" id="1.20.1250.20">
    <property type="entry name" value="MFS general substrate transporter like domains"/>
    <property type="match status" value="2"/>
</dbReference>
<organism evidence="5 6">
    <name type="scientific">Mycena albidolilacea</name>
    <dbReference type="NCBI Taxonomy" id="1033008"/>
    <lineage>
        <taxon>Eukaryota</taxon>
        <taxon>Fungi</taxon>
        <taxon>Dikarya</taxon>
        <taxon>Basidiomycota</taxon>
        <taxon>Agaricomycotina</taxon>
        <taxon>Agaricomycetes</taxon>
        <taxon>Agaricomycetidae</taxon>
        <taxon>Agaricales</taxon>
        <taxon>Marasmiineae</taxon>
        <taxon>Mycenaceae</taxon>
        <taxon>Mycena</taxon>
    </lineage>
</organism>
<dbReference type="InterPro" id="IPR036259">
    <property type="entry name" value="MFS_trans_sf"/>
</dbReference>
<keyword evidence="6" id="KW-1185">Reference proteome</keyword>
<feature type="transmembrane region" description="Helical" evidence="4">
    <location>
        <begin position="131"/>
        <end position="154"/>
    </location>
</feature>
<keyword evidence="4" id="KW-0472">Membrane</keyword>
<feature type="transmembrane region" description="Helical" evidence="4">
    <location>
        <begin position="77"/>
        <end position="97"/>
    </location>
</feature>
<feature type="transmembrane region" description="Helical" evidence="4">
    <location>
        <begin position="279"/>
        <end position="297"/>
    </location>
</feature>
<evidence type="ECO:0000256" key="1">
    <source>
        <dbReference type="ARBA" id="ARBA00004141"/>
    </source>
</evidence>
<reference evidence="5" key="1">
    <citation type="submission" date="2023-03" db="EMBL/GenBank/DDBJ databases">
        <title>Massive genome expansion in bonnet fungi (Mycena s.s.) driven by repeated elements and novel gene families across ecological guilds.</title>
        <authorList>
            <consortium name="Lawrence Berkeley National Laboratory"/>
            <person name="Harder C.B."/>
            <person name="Miyauchi S."/>
            <person name="Viragh M."/>
            <person name="Kuo A."/>
            <person name="Thoen E."/>
            <person name="Andreopoulos B."/>
            <person name="Lu D."/>
            <person name="Skrede I."/>
            <person name="Drula E."/>
            <person name="Henrissat B."/>
            <person name="Morin E."/>
            <person name="Kohler A."/>
            <person name="Barry K."/>
            <person name="LaButti K."/>
            <person name="Morin E."/>
            <person name="Salamov A."/>
            <person name="Lipzen A."/>
            <person name="Mereny Z."/>
            <person name="Hegedus B."/>
            <person name="Baldrian P."/>
            <person name="Stursova M."/>
            <person name="Weitz H."/>
            <person name="Taylor A."/>
            <person name="Grigoriev I.V."/>
            <person name="Nagy L.G."/>
            <person name="Martin F."/>
            <person name="Kauserud H."/>
        </authorList>
    </citation>
    <scope>NUCLEOTIDE SEQUENCE</scope>
    <source>
        <strain evidence="5">CBHHK002</strain>
    </source>
</reference>
<evidence type="ECO:0000256" key="3">
    <source>
        <dbReference type="SAM" id="MobiDB-lite"/>
    </source>
</evidence>
<feature type="transmembrane region" description="Helical" evidence="4">
    <location>
        <begin position="35"/>
        <end position="57"/>
    </location>
</feature>
<feature type="transmembrane region" description="Helical" evidence="4">
    <location>
        <begin position="104"/>
        <end position="125"/>
    </location>
</feature>
<comment type="similarity">
    <text evidence="2">Belongs to the major facilitator superfamily. Monocarboxylate porter (TC 2.A.1.13) family.</text>
</comment>
<comment type="subcellular location">
    <subcellularLocation>
        <location evidence="1">Membrane</location>
        <topology evidence="1">Multi-pass membrane protein</topology>
    </subcellularLocation>
</comment>
<keyword evidence="4" id="KW-1133">Transmembrane helix</keyword>
<accession>A0AAD7A204</accession>
<protein>
    <submittedName>
        <fullName evidence="5">MFS general substrate transporter</fullName>
    </submittedName>
</protein>
<dbReference type="InterPro" id="IPR011701">
    <property type="entry name" value="MFS"/>
</dbReference>
<feature type="compositionally biased region" description="Basic and acidic residues" evidence="3">
    <location>
        <begin position="8"/>
        <end position="18"/>
    </location>
</feature>
<feature type="transmembrane region" description="Helical" evidence="4">
    <location>
        <begin position="309"/>
        <end position="328"/>
    </location>
</feature>
<keyword evidence="4" id="KW-0812">Transmembrane</keyword>
<proteinExistence type="inferred from homology"/>
<feature type="transmembrane region" description="Helical" evidence="4">
    <location>
        <begin position="334"/>
        <end position="359"/>
    </location>
</feature>
<name>A0AAD7A204_9AGAR</name>
<sequence>MSDTSHGSSRESAGEKRSTRVAAPNPTIAIPDGGFHAWATVAGSFLIMSCGFGYGSSFGVYQDFYVRTYLLNSSSSAISWIGSVNIFIVLAGGLISGRLHDRGYFYPLIWGGSFLIVLSLFMLSLARPNQFYQVFLAQGIANGVGSAMTYVPCVAVVSHHFQKRRALAMTIVASGSSLGAVIHPIMLNHTLRSQLGFGNAVRASAGLIGGLLIISCLLMRTRLPPSKQPSNLSQSLWKFARDKPYMSGTLGIGIYTIGFYYPLFYLQLDAIKHGIDPTFAFYAIVIMNTSSFAGRLFPGLVLHLWGVKSMITVASGCGAILILVMIATHNTASVVTIGILYGFFAGCIVTLIGPLMVVLTDDMSELGARMGISYAFSGLGILIGPPIDGLLLTNDFVWWRPALFSGLMAVVGFCFMLAMLVLHKRKSTAPVVVELGLGLDP</sequence>
<dbReference type="PANTHER" id="PTHR11360:SF234">
    <property type="entry name" value="MFS-TYPE TRANSPORTER DBAD-RELATED"/>
    <property type="match status" value="1"/>
</dbReference>
<feature type="transmembrane region" description="Helical" evidence="4">
    <location>
        <begin position="244"/>
        <end position="267"/>
    </location>
</feature>
<dbReference type="InterPro" id="IPR050327">
    <property type="entry name" value="Proton-linked_MCT"/>
</dbReference>
<dbReference type="Proteomes" id="UP001218218">
    <property type="component" value="Unassembled WGS sequence"/>
</dbReference>
<gene>
    <name evidence="5" type="ORF">DFH08DRAFT_866766</name>
</gene>
<feature type="transmembrane region" description="Helical" evidence="4">
    <location>
        <begin position="371"/>
        <end position="392"/>
    </location>
</feature>
<feature type="transmembrane region" description="Helical" evidence="4">
    <location>
        <begin position="166"/>
        <end position="185"/>
    </location>
</feature>
<dbReference type="AlphaFoldDB" id="A0AAD7A204"/>
<dbReference type="Pfam" id="PF07690">
    <property type="entry name" value="MFS_1"/>
    <property type="match status" value="1"/>
</dbReference>
<dbReference type="GO" id="GO:0016020">
    <property type="term" value="C:membrane"/>
    <property type="evidence" value="ECO:0007669"/>
    <property type="project" value="UniProtKB-SubCell"/>
</dbReference>
<dbReference type="SUPFAM" id="SSF103473">
    <property type="entry name" value="MFS general substrate transporter"/>
    <property type="match status" value="1"/>
</dbReference>
<feature type="region of interest" description="Disordered" evidence="3">
    <location>
        <begin position="1"/>
        <end position="20"/>
    </location>
</feature>
<evidence type="ECO:0000256" key="2">
    <source>
        <dbReference type="ARBA" id="ARBA00006727"/>
    </source>
</evidence>
<evidence type="ECO:0000313" key="6">
    <source>
        <dbReference type="Proteomes" id="UP001218218"/>
    </source>
</evidence>